<reference evidence="1 2" key="1">
    <citation type="submission" date="2016-03" db="EMBL/GenBank/DDBJ databases">
        <title>Draft genome sequence of Acetobacter malorum CECT 7742, a strain isolated from strawberry vinegar.</title>
        <authorList>
            <person name="Sainz F."/>
            <person name="Mas A."/>
            <person name="Torija M.J."/>
        </authorList>
    </citation>
    <scope>NUCLEOTIDE SEQUENCE [LARGE SCALE GENOMIC DNA]</scope>
    <source>
        <strain evidence="1 2">CECT 7742</strain>
    </source>
</reference>
<name>A0A177G5R1_9PROT</name>
<dbReference type="EMBL" id="LVHD01000127">
    <property type="protein sequence ID" value="OAG75121.1"/>
    <property type="molecule type" value="Genomic_DNA"/>
</dbReference>
<comment type="caution">
    <text evidence="1">The sequence shown here is derived from an EMBL/GenBank/DDBJ whole genome shotgun (WGS) entry which is preliminary data.</text>
</comment>
<organism evidence="1 2">
    <name type="scientific">Acetobacter malorum</name>
    <dbReference type="NCBI Taxonomy" id="178901"/>
    <lineage>
        <taxon>Bacteria</taxon>
        <taxon>Pseudomonadati</taxon>
        <taxon>Pseudomonadota</taxon>
        <taxon>Alphaproteobacteria</taxon>
        <taxon>Acetobacterales</taxon>
        <taxon>Acetobacteraceae</taxon>
        <taxon>Acetobacter</taxon>
    </lineage>
</organism>
<dbReference type="AlphaFoldDB" id="A0A177G5R1"/>
<gene>
    <name evidence="1" type="ORF">Amal_03707</name>
</gene>
<protein>
    <submittedName>
        <fullName evidence="1">Uncharacterized protein</fullName>
    </submittedName>
</protein>
<evidence type="ECO:0000313" key="1">
    <source>
        <dbReference type="EMBL" id="OAG75121.1"/>
    </source>
</evidence>
<evidence type="ECO:0000313" key="2">
    <source>
        <dbReference type="Proteomes" id="UP000077349"/>
    </source>
</evidence>
<sequence>MGNPEFWLIRGSASACGNKGFGFRKIFSLNEQFRKGRMGKVCVLCQKRKFSIGCDINFLRLMACVGERKVADFSIIFR</sequence>
<accession>A0A177G5R1</accession>
<proteinExistence type="predicted"/>
<dbReference type="Proteomes" id="UP000077349">
    <property type="component" value="Unassembled WGS sequence"/>
</dbReference>